<name>A0A833V713_9POAL</name>
<dbReference type="InterPro" id="IPR008271">
    <property type="entry name" value="Ser/Thr_kinase_AS"/>
</dbReference>
<dbReference type="InterPro" id="IPR032675">
    <property type="entry name" value="LRR_dom_sf"/>
</dbReference>
<proteinExistence type="predicted"/>
<evidence type="ECO:0000256" key="1">
    <source>
        <dbReference type="ARBA" id="ARBA00004167"/>
    </source>
</evidence>
<dbReference type="GO" id="GO:0016020">
    <property type="term" value="C:membrane"/>
    <property type="evidence" value="ECO:0007669"/>
    <property type="project" value="UniProtKB-SubCell"/>
</dbReference>
<evidence type="ECO:0000256" key="6">
    <source>
        <dbReference type="ARBA" id="ARBA00022989"/>
    </source>
</evidence>
<comment type="subcellular location">
    <subcellularLocation>
        <location evidence="1">Membrane</location>
        <topology evidence="1">Single-pass membrane protein</topology>
    </subcellularLocation>
</comment>
<dbReference type="InterPro" id="IPR011009">
    <property type="entry name" value="Kinase-like_dom_sf"/>
</dbReference>
<evidence type="ECO:0000256" key="8">
    <source>
        <dbReference type="ARBA" id="ARBA00023170"/>
    </source>
</evidence>
<evidence type="ECO:0000256" key="10">
    <source>
        <dbReference type="SAM" id="Phobius"/>
    </source>
</evidence>
<reference evidence="12" key="1">
    <citation type="submission" date="2020-01" db="EMBL/GenBank/DDBJ databases">
        <title>Genome sequence of Kobresia littledalei, the first chromosome-level genome in the family Cyperaceae.</title>
        <authorList>
            <person name="Qu G."/>
        </authorList>
    </citation>
    <scope>NUCLEOTIDE SEQUENCE</scope>
    <source>
        <strain evidence="12">C.B.Clarke</strain>
        <tissue evidence="12">Leaf</tissue>
    </source>
</reference>
<evidence type="ECO:0000256" key="3">
    <source>
        <dbReference type="ARBA" id="ARBA00022692"/>
    </source>
</evidence>
<dbReference type="InterPro" id="IPR000719">
    <property type="entry name" value="Prot_kinase_dom"/>
</dbReference>
<dbReference type="PROSITE" id="PS00108">
    <property type="entry name" value="PROTEIN_KINASE_ST"/>
    <property type="match status" value="1"/>
</dbReference>
<organism evidence="12 13">
    <name type="scientific">Carex littledalei</name>
    <dbReference type="NCBI Taxonomy" id="544730"/>
    <lineage>
        <taxon>Eukaryota</taxon>
        <taxon>Viridiplantae</taxon>
        <taxon>Streptophyta</taxon>
        <taxon>Embryophyta</taxon>
        <taxon>Tracheophyta</taxon>
        <taxon>Spermatophyta</taxon>
        <taxon>Magnoliopsida</taxon>
        <taxon>Liliopsida</taxon>
        <taxon>Poales</taxon>
        <taxon>Cyperaceae</taxon>
        <taxon>Cyperoideae</taxon>
        <taxon>Cariceae</taxon>
        <taxon>Carex</taxon>
        <taxon>Carex subgen. Euthyceras</taxon>
    </lineage>
</organism>
<evidence type="ECO:0000259" key="11">
    <source>
        <dbReference type="PROSITE" id="PS50011"/>
    </source>
</evidence>
<dbReference type="PROSITE" id="PS50011">
    <property type="entry name" value="PROTEIN_KINASE_DOM"/>
    <property type="match status" value="1"/>
</dbReference>
<dbReference type="Gene3D" id="3.80.10.10">
    <property type="entry name" value="Ribonuclease Inhibitor"/>
    <property type="match status" value="3"/>
</dbReference>
<dbReference type="EMBL" id="SWLB01000017">
    <property type="protein sequence ID" value="KAF3326982.1"/>
    <property type="molecule type" value="Genomic_DNA"/>
</dbReference>
<evidence type="ECO:0000256" key="5">
    <source>
        <dbReference type="ARBA" id="ARBA00022737"/>
    </source>
</evidence>
<dbReference type="GO" id="GO:0005524">
    <property type="term" value="F:ATP binding"/>
    <property type="evidence" value="ECO:0007669"/>
    <property type="project" value="InterPro"/>
</dbReference>
<evidence type="ECO:0000256" key="2">
    <source>
        <dbReference type="ARBA" id="ARBA00022614"/>
    </source>
</evidence>
<dbReference type="SUPFAM" id="SSF56112">
    <property type="entry name" value="Protein kinase-like (PK-like)"/>
    <property type="match status" value="1"/>
</dbReference>
<keyword evidence="4" id="KW-0732">Signal</keyword>
<keyword evidence="2" id="KW-0433">Leucine-rich repeat</keyword>
<dbReference type="InterPro" id="IPR001611">
    <property type="entry name" value="Leu-rich_rpt"/>
</dbReference>
<dbReference type="InterPro" id="IPR001245">
    <property type="entry name" value="Ser-Thr/Tyr_kinase_cat_dom"/>
</dbReference>
<keyword evidence="3 10" id="KW-0812">Transmembrane</keyword>
<dbReference type="SUPFAM" id="SSF52058">
    <property type="entry name" value="L domain-like"/>
    <property type="match status" value="1"/>
</dbReference>
<comment type="caution">
    <text evidence="12">The sequence shown here is derived from an EMBL/GenBank/DDBJ whole genome shotgun (WGS) entry which is preliminary data.</text>
</comment>
<keyword evidence="12" id="KW-0808">Transferase</keyword>
<protein>
    <submittedName>
        <fullName evidence="12">Putative leucine-rich repeat receptor-like protein kinase</fullName>
    </submittedName>
</protein>
<keyword evidence="8 12" id="KW-0675">Receptor</keyword>
<feature type="domain" description="Protein kinase" evidence="11">
    <location>
        <begin position="247"/>
        <end position="541"/>
    </location>
</feature>
<evidence type="ECO:0000313" key="13">
    <source>
        <dbReference type="Proteomes" id="UP000623129"/>
    </source>
</evidence>
<evidence type="ECO:0000256" key="9">
    <source>
        <dbReference type="ARBA" id="ARBA00023180"/>
    </source>
</evidence>
<dbReference type="Proteomes" id="UP000623129">
    <property type="component" value="Unassembled WGS sequence"/>
</dbReference>
<dbReference type="PANTHER" id="PTHR27000">
    <property type="entry name" value="LEUCINE-RICH REPEAT RECEPTOR-LIKE PROTEIN KINASE FAMILY PROTEIN-RELATED"/>
    <property type="match status" value="1"/>
</dbReference>
<dbReference type="AlphaFoldDB" id="A0A833V713"/>
<dbReference type="Pfam" id="PF07714">
    <property type="entry name" value="PK_Tyr_Ser-Thr"/>
    <property type="match status" value="1"/>
</dbReference>
<feature type="transmembrane region" description="Helical" evidence="10">
    <location>
        <begin position="408"/>
        <end position="429"/>
    </location>
</feature>
<dbReference type="OrthoDB" id="1728874at2759"/>
<keyword evidence="6 10" id="KW-1133">Transmembrane helix</keyword>
<keyword evidence="9" id="KW-0325">Glycoprotein</keyword>
<dbReference type="PANTHER" id="PTHR27000:SF642">
    <property type="entry name" value="INACTIVE LEUCINE-RICH REPEAT RECEPTOR KINASE XIAO-RELATED"/>
    <property type="match status" value="1"/>
</dbReference>
<sequence>MDIQGTLSEEIGNLKQLRILDLSSNMKLGGTLPVTLSNLVHLNNLALNVNNFTGKIPPSLGKLSKLTWLDLADNQLSGALPISAKDGWGLDQLLKAKHLLLDRNQLKGPIPKSIGLVQALEVIRLDNNRLTGAVPSISNLTKLDFLNLASNSLTGPIPNLTTLTRLNFIDLSNNQFDRSEAPAWFSDLRNLRTLAIESGQLYGQIPQKIFSAPELQEVRLNNNSINGTFDMGNDVSNKLHMVNLELNNITSVLLSSSYNDNLMLEGNPVCNISHLSRTAYCKDVLEKNPPVESLNPCQHPFSGFLVFRAPFFSDASDHIPILEQNLTDTLKTCIPNTLSIQNYYFDTNTYFWVQIKICPIGQSYFNRTEIIKCFDLNSEDHALPDIYGPYYFTASTYRLSSSGRSYKIGISIGCAILAVLLVCLGIFAVRQKKRIKREKLRNDPFGASGIQLDWSKRLKIALDSAIGLAYLHDHANPPIIHRDVKSTNILLDETLTAKVADFGLSLFVSDSEIGHVTTHVKGTLDPNRTVLFKFKNWQYQL</sequence>
<keyword evidence="7 10" id="KW-0472">Membrane</keyword>
<keyword evidence="13" id="KW-1185">Reference proteome</keyword>
<evidence type="ECO:0000256" key="7">
    <source>
        <dbReference type="ARBA" id="ARBA00023136"/>
    </source>
</evidence>
<accession>A0A833V713</accession>
<dbReference type="FunFam" id="3.80.10.10:FF:000041">
    <property type="entry name" value="LRR receptor-like serine/threonine-protein kinase ERECTA"/>
    <property type="match status" value="2"/>
</dbReference>
<keyword evidence="5" id="KW-0677">Repeat</keyword>
<gene>
    <name evidence="12" type="ORF">FCM35_KLT07100</name>
</gene>
<evidence type="ECO:0000313" key="12">
    <source>
        <dbReference type="EMBL" id="KAF3326982.1"/>
    </source>
</evidence>
<dbReference type="GO" id="GO:0004672">
    <property type="term" value="F:protein kinase activity"/>
    <property type="evidence" value="ECO:0007669"/>
    <property type="project" value="InterPro"/>
</dbReference>
<keyword evidence="12" id="KW-0418">Kinase</keyword>
<evidence type="ECO:0000256" key="4">
    <source>
        <dbReference type="ARBA" id="ARBA00022729"/>
    </source>
</evidence>
<dbReference type="Gene3D" id="1.10.510.10">
    <property type="entry name" value="Transferase(Phosphotransferase) domain 1"/>
    <property type="match status" value="1"/>
</dbReference>
<dbReference type="PROSITE" id="PS51450">
    <property type="entry name" value="LRR"/>
    <property type="match status" value="1"/>
</dbReference>